<dbReference type="EMBL" id="UINC01052800">
    <property type="protein sequence ID" value="SVB68547.1"/>
    <property type="molecule type" value="Genomic_DNA"/>
</dbReference>
<proteinExistence type="predicted"/>
<evidence type="ECO:0000313" key="1">
    <source>
        <dbReference type="EMBL" id="SVB68547.1"/>
    </source>
</evidence>
<reference evidence="1" key="1">
    <citation type="submission" date="2018-05" db="EMBL/GenBank/DDBJ databases">
        <authorList>
            <person name="Lanie J.A."/>
            <person name="Ng W.-L."/>
            <person name="Kazmierczak K.M."/>
            <person name="Andrzejewski T.M."/>
            <person name="Davidsen T.M."/>
            <person name="Wayne K.J."/>
            <person name="Tettelin H."/>
            <person name="Glass J.I."/>
            <person name="Rusch D."/>
            <person name="Podicherti R."/>
            <person name="Tsui H.-C.T."/>
            <person name="Winkler M.E."/>
        </authorList>
    </citation>
    <scope>NUCLEOTIDE SEQUENCE</scope>
</reference>
<dbReference type="AlphaFoldDB" id="A0A382G208"/>
<name>A0A382G208_9ZZZZ</name>
<protein>
    <submittedName>
        <fullName evidence="1">Uncharacterized protein</fullName>
    </submittedName>
</protein>
<gene>
    <name evidence="1" type="ORF">METZ01_LOCUS221401</name>
</gene>
<accession>A0A382G208</accession>
<sequence length="52" mass="6153">MIVFGYNFHHRKTQDFLFYCAHYGYEIEAVLAASWRDLGFPPTQLRTRVKTG</sequence>
<feature type="non-terminal residue" evidence="1">
    <location>
        <position position="52"/>
    </location>
</feature>
<organism evidence="1">
    <name type="scientific">marine metagenome</name>
    <dbReference type="NCBI Taxonomy" id="408172"/>
    <lineage>
        <taxon>unclassified sequences</taxon>
        <taxon>metagenomes</taxon>
        <taxon>ecological metagenomes</taxon>
    </lineage>
</organism>